<dbReference type="FunFam" id="3.30.160.60:FF:000056">
    <property type="entry name" value="Zinc finger and SCAN domain-containing 20"/>
    <property type="match status" value="1"/>
</dbReference>
<dbReference type="EMBL" id="KV938599">
    <property type="protein sequence ID" value="PIO28361.1"/>
    <property type="molecule type" value="Genomic_DNA"/>
</dbReference>
<comment type="similarity">
    <text evidence="2">Belongs to the krueppel C2H2-type zinc-finger protein family.</text>
</comment>
<evidence type="ECO:0000256" key="4">
    <source>
        <dbReference type="ARBA" id="ARBA00022737"/>
    </source>
</evidence>
<keyword evidence="5 11" id="KW-0863">Zinc-finger</keyword>
<feature type="domain" description="C2H2-type" evidence="13">
    <location>
        <begin position="310"/>
        <end position="337"/>
    </location>
</feature>
<evidence type="ECO:0000313" key="15">
    <source>
        <dbReference type="Proteomes" id="UP000228934"/>
    </source>
</evidence>
<dbReference type="AlphaFoldDB" id="A0A2G9RM71"/>
<evidence type="ECO:0000256" key="5">
    <source>
        <dbReference type="ARBA" id="ARBA00022771"/>
    </source>
</evidence>
<dbReference type="FunFam" id="3.30.160.60:FF:001882">
    <property type="entry name" value="Zinc finger protein 473"/>
    <property type="match status" value="1"/>
</dbReference>
<keyword evidence="6" id="KW-0862">Zinc</keyword>
<dbReference type="FunFam" id="3.30.160.60:FF:001343">
    <property type="entry name" value="Zinc finger protein 568"/>
    <property type="match status" value="1"/>
</dbReference>
<evidence type="ECO:0000256" key="9">
    <source>
        <dbReference type="ARBA" id="ARBA00023163"/>
    </source>
</evidence>
<dbReference type="Pfam" id="PF00096">
    <property type="entry name" value="zf-C2H2"/>
    <property type="match status" value="9"/>
</dbReference>
<feature type="region of interest" description="Disordered" evidence="12">
    <location>
        <begin position="166"/>
        <end position="195"/>
    </location>
</feature>
<evidence type="ECO:0000256" key="3">
    <source>
        <dbReference type="ARBA" id="ARBA00022723"/>
    </source>
</evidence>
<keyword evidence="4" id="KW-0677">Repeat</keyword>
<dbReference type="SMART" id="SM00355">
    <property type="entry name" value="ZnF_C2H2"/>
    <property type="match status" value="9"/>
</dbReference>
<keyword evidence="7" id="KW-0805">Transcription regulation</keyword>
<accession>A0A2G9RM71</accession>
<dbReference type="InterPro" id="IPR013087">
    <property type="entry name" value="Znf_C2H2_type"/>
</dbReference>
<evidence type="ECO:0000256" key="10">
    <source>
        <dbReference type="ARBA" id="ARBA00023242"/>
    </source>
</evidence>
<comment type="subcellular location">
    <subcellularLocation>
        <location evidence="1">Nucleus</location>
    </subcellularLocation>
</comment>
<evidence type="ECO:0000259" key="13">
    <source>
        <dbReference type="PROSITE" id="PS50157"/>
    </source>
</evidence>
<evidence type="ECO:0000256" key="1">
    <source>
        <dbReference type="ARBA" id="ARBA00004123"/>
    </source>
</evidence>
<dbReference type="PROSITE" id="PS50157">
    <property type="entry name" value="ZINC_FINGER_C2H2_2"/>
    <property type="match status" value="9"/>
</dbReference>
<feature type="domain" description="C2H2-type" evidence="13">
    <location>
        <begin position="282"/>
        <end position="309"/>
    </location>
</feature>
<keyword evidence="9" id="KW-0804">Transcription</keyword>
<dbReference type="FunFam" id="3.30.160.60:FF:002604">
    <property type="entry name" value="Zinc finger protein 715"/>
    <property type="match status" value="1"/>
</dbReference>
<reference evidence="15" key="1">
    <citation type="journal article" date="2017" name="Nat. Commun.">
        <title>The North American bullfrog draft genome provides insight into hormonal regulation of long noncoding RNA.</title>
        <authorList>
            <person name="Hammond S.A."/>
            <person name="Warren R.L."/>
            <person name="Vandervalk B.P."/>
            <person name="Kucuk E."/>
            <person name="Khan H."/>
            <person name="Gibb E.A."/>
            <person name="Pandoh P."/>
            <person name="Kirk H."/>
            <person name="Zhao Y."/>
            <person name="Jones M."/>
            <person name="Mungall A.J."/>
            <person name="Coope R."/>
            <person name="Pleasance S."/>
            <person name="Moore R.A."/>
            <person name="Holt R.A."/>
            <person name="Round J.M."/>
            <person name="Ohora S."/>
            <person name="Walle B.V."/>
            <person name="Veldhoen N."/>
            <person name="Helbing C.C."/>
            <person name="Birol I."/>
        </authorList>
    </citation>
    <scope>NUCLEOTIDE SEQUENCE [LARGE SCALE GENOMIC DNA]</scope>
</reference>
<dbReference type="GO" id="GO:0000981">
    <property type="term" value="F:DNA-binding transcription factor activity, RNA polymerase II-specific"/>
    <property type="evidence" value="ECO:0007669"/>
    <property type="project" value="TreeGrafter"/>
</dbReference>
<evidence type="ECO:0000256" key="2">
    <source>
        <dbReference type="ARBA" id="ARBA00006991"/>
    </source>
</evidence>
<evidence type="ECO:0000256" key="7">
    <source>
        <dbReference type="ARBA" id="ARBA00023015"/>
    </source>
</evidence>
<keyword evidence="10" id="KW-0539">Nucleus</keyword>
<evidence type="ECO:0000256" key="11">
    <source>
        <dbReference type="PROSITE-ProRule" id="PRU00042"/>
    </source>
</evidence>
<evidence type="ECO:0000313" key="14">
    <source>
        <dbReference type="EMBL" id="PIO28361.1"/>
    </source>
</evidence>
<dbReference type="Gene3D" id="3.30.160.60">
    <property type="entry name" value="Classic Zinc Finger"/>
    <property type="match status" value="9"/>
</dbReference>
<dbReference type="FunFam" id="3.30.160.60:FF:000135">
    <property type="entry name" value="Zinc finger protein 358"/>
    <property type="match status" value="1"/>
</dbReference>
<name>A0A2G9RM71_AQUCT</name>
<dbReference type="PANTHER" id="PTHR23226:SF397">
    <property type="entry name" value="C2H2-TYPE DOMAIN-CONTAINING PROTEIN"/>
    <property type="match status" value="1"/>
</dbReference>
<feature type="domain" description="C2H2-type" evidence="13">
    <location>
        <begin position="478"/>
        <end position="505"/>
    </location>
</feature>
<dbReference type="SUPFAM" id="SSF57667">
    <property type="entry name" value="beta-beta-alpha zinc fingers"/>
    <property type="match status" value="5"/>
</dbReference>
<feature type="domain" description="C2H2-type" evidence="13">
    <location>
        <begin position="422"/>
        <end position="449"/>
    </location>
</feature>
<dbReference type="GO" id="GO:0005634">
    <property type="term" value="C:nucleus"/>
    <property type="evidence" value="ECO:0007669"/>
    <property type="project" value="UniProtKB-SubCell"/>
</dbReference>
<feature type="domain" description="C2H2-type" evidence="13">
    <location>
        <begin position="506"/>
        <end position="533"/>
    </location>
</feature>
<dbReference type="FunFam" id="3.30.160.60:FF:000012">
    <property type="entry name" value="RB-associated KRAB zinc finger protein-like"/>
    <property type="match status" value="1"/>
</dbReference>
<sequence length="540" mass="61331">MEKKRSHTTERILNLTMDIIYLLTGENYIAFKLSDGFVASNMMKTQSPDIEPPTHSLRKIQKIEEVTSEIIELLTGEVPIRCQDVTVSYYMEEGKYLEGHKDLYKDVMMANWSPLTSPDGSSNRNPPERCPRPLYSWDSMQEHNKIPPADQVTLKVNHIDYKTEVKEEEEDPYVMGNEPCKEEEIPPEISTDGQYKGYDKEQCTVNISSGKNPVAPNVHPAPSTANPSNDSSTFEGGFTEHSPPITHHGKVDNFSCLEYGAHHTQKGQAVLHQESHSSEKPYSCPECGKCFSWKSSLITHEKIHKGEKPFACSECGKCFPWRAFLLKHQKTHLAEKPFPCSECGKSFSEIFLLLRHQKTHTGDKPFACSECGKCFSQKSDFERHLRTHTGERPYLCSECNKSFSQKEQLITHQRIHTGLMPYLCTECGKCFSLKARLIIHQRTHTGESPYSCSVCGKGFKNKSNLCRHEKVHTGDRPYLCSECGKCFSDKSDLIRHERVHTGAQPYSCSECGKRFSYKSTLVSHLNIHKVQKAPTSEFDS</sequence>
<dbReference type="FunFam" id="3.30.160.60:FF:000355">
    <property type="entry name" value="zinc finger and SCAN domain-containing protein 20 isoform X1"/>
    <property type="match status" value="1"/>
</dbReference>
<feature type="domain" description="C2H2-type" evidence="13">
    <location>
        <begin position="450"/>
        <end position="477"/>
    </location>
</feature>
<dbReference type="InterPro" id="IPR036236">
    <property type="entry name" value="Znf_C2H2_sf"/>
</dbReference>
<dbReference type="FunFam" id="3.30.160.60:FF:002343">
    <property type="entry name" value="Zinc finger protein 33A"/>
    <property type="match status" value="2"/>
</dbReference>
<dbReference type="GO" id="GO:0008270">
    <property type="term" value="F:zinc ion binding"/>
    <property type="evidence" value="ECO:0007669"/>
    <property type="project" value="UniProtKB-KW"/>
</dbReference>
<dbReference type="PROSITE" id="PS00028">
    <property type="entry name" value="ZINC_FINGER_C2H2_1"/>
    <property type="match status" value="9"/>
</dbReference>
<keyword evidence="8" id="KW-0238">DNA-binding</keyword>
<feature type="domain" description="C2H2-type" evidence="13">
    <location>
        <begin position="338"/>
        <end position="365"/>
    </location>
</feature>
<dbReference type="PANTHER" id="PTHR23226">
    <property type="entry name" value="ZINC FINGER AND SCAN DOMAIN-CONTAINING"/>
    <property type="match status" value="1"/>
</dbReference>
<dbReference type="Proteomes" id="UP000228934">
    <property type="component" value="Unassembled WGS sequence"/>
</dbReference>
<proteinExistence type="inferred from homology"/>
<evidence type="ECO:0000256" key="6">
    <source>
        <dbReference type="ARBA" id="ARBA00022833"/>
    </source>
</evidence>
<keyword evidence="15" id="KW-1185">Reference proteome</keyword>
<feature type="domain" description="C2H2-type" evidence="13">
    <location>
        <begin position="394"/>
        <end position="421"/>
    </location>
</feature>
<feature type="domain" description="C2H2-type" evidence="13">
    <location>
        <begin position="366"/>
        <end position="393"/>
    </location>
</feature>
<organism evidence="14 15">
    <name type="scientific">Aquarana catesbeiana</name>
    <name type="common">American bullfrog</name>
    <name type="synonym">Rana catesbeiana</name>
    <dbReference type="NCBI Taxonomy" id="8400"/>
    <lineage>
        <taxon>Eukaryota</taxon>
        <taxon>Metazoa</taxon>
        <taxon>Chordata</taxon>
        <taxon>Craniata</taxon>
        <taxon>Vertebrata</taxon>
        <taxon>Euteleostomi</taxon>
        <taxon>Amphibia</taxon>
        <taxon>Batrachia</taxon>
        <taxon>Anura</taxon>
        <taxon>Neobatrachia</taxon>
        <taxon>Ranoidea</taxon>
        <taxon>Ranidae</taxon>
        <taxon>Aquarana</taxon>
    </lineage>
</organism>
<keyword evidence="3" id="KW-0479">Metal-binding</keyword>
<evidence type="ECO:0000256" key="12">
    <source>
        <dbReference type="SAM" id="MobiDB-lite"/>
    </source>
</evidence>
<feature type="compositionally biased region" description="Polar residues" evidence="12">
    <location>
        <begin position="223"/>
        <end position="234"/>
    </location>
</feature>
<feature type="region of interest" description="Disordered" evidence="12">
    <location>
        <begin position="211"/>
        <end position="244"/>
    </location>
</feature>
<dbReference type="GO" id="GO:0000978">
    <property type="term" value="F:RNA polymerase II cis-regulatory region sequence-specific DNA binding"/>
    <property type="evidence" value="ECO:0007669"/>
    <property type="project" value="TreeGrafter"/>
</dbReference>
<protein>
    <submittedName>
        <fullName evidence="14">Zinc finger protein 300</fullName>
    </submittedName>
</protein>
<dbReference type="OrthoDB" id="9902296at2759"/>
<gene>
    <name evidence="14" type="ORF">AB205_0028680</name>
</gene>
<evidence type="ECO:0000256" key="8">
    <source>
        <dbReference type="ARBA" id="ARBA00023125"/>
    </source>
</evidence>